<protein>
    <submittedName>
        <fullName evidence="2">Uncharacterized protein</fullName>
    </submittedName>
</protein>
<evidence type="ECO:0000256" key="1">
    <source>
        <dbReference type="SAM" id="MobiDB-lite"/>
    </source>
</evidence>
<dbReference type="EMBL" id="QAYG01000012">
    <property type="protein sequence ID" value="PTW55738.1"/>
    <property type="molecule type" value="Genomic_DNA"/>
</dbReference>
<dbReference type="RefSeq" id="WP_107991769.1">
    <property type="nucleotide sequence ID" value="NZ_QAYG01000012.1"/>
</dbReference>
<dbReference type="Gene3D" id="3.90.550.10">
    <property type="entry name" value="Spore Coat Polysaccharide Biosynthesis Protein SpsA, Chain A"/>
    <property type="match status" value="1"/>
</dbReference>
<name>A0A2T5UW55_9HYPH</name>
<accession>A0A2T5UW55</accession>
<dbReference type="AlphaFoldDB" id="A0A2T5UW55"/>
<reference evidence="2 3" key="1">
    <citation type="submission" date="2018-04" db="EMBL/GenBank/DDBJ databases">
        <title>Genomic Encyclopedia of Archaeal and Bacterial Type Strains, Phase II (KMG-II): from individual species to whole genera.</title>
        <authorList>
            <person name="Goeker M."/>
        </authorList>
    </citation>
    <scope>NUCLEOTIDE SEQUENCE [LARGE SCALE GENOMIC DNA]</scope>
    <source>
        <strain evidence="2 3">DSM 23382</strain>
    </source>
</reference>
<dbReference type="Proteomes" id="UP000244081">
    <property type="component" value="Unassembled WGS sequence"/>
</dbReference>
<comment type="caution">
    <text evidence="2">The sequence shown here is derived from an EMBL/GenBank/DDBJ whole genome shotgun (WGS) entry which is preliminary data.</text>
</comment>
<sequence length="692" mass="78288">MTIRTIYLHIGRGKTGTTSIQRYLAQKRDTLLQQGVHYIRAGDVNNGLGHQDFAKSFIAEPPRHMISPENPEDVRQAIRSEIVASASPVFLMSSENFILGSPYRIRDYFHGTSPEMEIKIIFFARSQDEVAESEYNQILKVKNETCSFDEYINTQLAGIDYQADIADWVECFGHDKIICRIFDASRNDIVTQFLACIPDIDPNGLPTVSESTAEGKTNAALGFKALTAIRLVNGTNSESMPQLRREIARAFQGSDIPALLFDSDQARSFRARFASSNLAFTKRYIGEGTADLGGRRFSDEERDAIRQRVRDLRLTGSSNSPSSAGTSGPVASAPSQNARLPNNGPMQMFKALVSRLPVVRDKFPSVEFRLPISPTDTDMRMVRIFMESIQVFGGPLAKRGRFVCSVGADEEPFDLKAKYEWTRERPIDFHWVDRNTFRKWTYDATGFDRHHIESDADVVAFVDADLLVAGDFDDILRQAHQTQTMLGFIAHVSPFGFQRFRGTTSQDWWRRIYEAAGLAMPALTFEHTGWGLDWDAIFGDKPSPILSNDPDHRYCPPYFNYGVVVAPRSLFERVGETFVDDLERVGTVLSTPYGSQIANCIAIERHAIPCETIHLNYNFPMNLPGDEIRRLHPHPQGMDSYEDVRIFHYIGQRKKFSSVEALQELMDSTDLTGAWPMFQKRLRAVIDRIDIK</sequence>
<proteinExistence type="predicted"/>
<organism evidence="2 3">
    <name type="scientific">Breoghania corrubedonensis</name>
    <dbReference type="NCBI Taxonomy" id="665038"/>
    <lineage>
        <taxon>Bacteria</taxon>
        <taxon>Pseudomonadati</taxon>
        <taxon>Pseudomonadota</taxon>
        <taxon>Alphaproteobacteria</taxon>
        <taxon>Hyphomicrobiales</taxon>
        <taxon>Stappiaceae</taxon>
        <taxon>Breoghania</taxon>
    </lineage>
</organism>
<dbReference type="InterPro" id="IPR027417">
    <property type="entry name" value="P-loop_NTPase"/>
</dbReference>
<evidence type="ECO:0000313" key="3">
    <source>
        <dbReference type="Proteomes" id="UP000244081"/>
    </source>
</evidence>
<feature type="compositionally biased region" description="Low complexity" evidence="1">
    <location>
        <begin position="315"/>
        <end position="329"/>
    </location>
</feature>
<dbReference type="SUPFAM" id="SSF53448">
    <property type="entry name" value="Nucleotide-diphospho-sugar transferases"/>
    <property type="match status" value="1"/>
</dbReference>
<dbReference type="OrthoDB" id="5148558at2"/>
<gene>
    <name evidence="2" type="ORF">C8N35_11263</name>
</gene>
<evidence type="ECO:0000313" key="2">
    <source>
        <dbReference type="EMBL" id="PTW55738.1"/>
    </source>
</evidence>
<dbReference type="SUPFAM" id="SSF52540">
    <property type="entry name" value="P-loop containing nucleoside triphosphate hydrolases"/>
    <property type="match status" value="1"/>
</dbReference>
<keyword evidence="3" id="KW-1185">Reference proteome</keyword>
<dbReference type="Gene3D" id="3.40.50.300">
    <property type="entry name" value="P-loop containing nucleotide triphosphate hydrolases"/>
    <property type="match status" value="1"/>
</dbReference>
<dbReference type="InterPro" id="IPR029044">
    <property type="entry name" value="Nucleotide-diphossugar_trans"/>
</dbReference>
<feature type="region of interest" description="Disordered" evidence="1">
    <location>
        <begin position="311"/>
        <end position="344"/>
    </location>
</feature>